<gene>
    <name evidence="1" type="ORF">NLF92_10105</name>
</gene>
<comment type="caution">
    <text evidence="1">The sequence shown here is derived from an EMBL/GenBank/DDBJ whole genome shotgun (WGS) entry which is preliminary data.</text>
</comment>
<dbReference type="RefSeq" id="WP_254101452.1">
    <property type="nucleotide sequence ID" value="NZ_JANATA010000018.1"/>
</dbReference>
<dbReference type="Proteomes" id="UP001165413">
    <property type="component" value="Unassembled WGS sequence"/>
</dbReference>
<evidence type="ECO:0000313" key="1">
    <source>
        <dbReference type="EMBL" id="MCP3429297.1"/>
    </source>
</evidence>
<dbReference type="AlphaFoldDB" id="A0AA41WZF1"/>
<name>A0AA41WZF1_9ALTE</name>
<evidence type="ECO:0000313" key="2">
    <source>
        <dbReference type="Proteomes" id="UP001165413"/>
    </source>
</evidence>
<sequence length="142" mass="16388">MLNFNIPKVLLINPHDSFKMCLPKMQGEVEFYIVEKLIEGLQIAHNNDIDVIVLFADNTENKDSDVVWLSLQFKQSMVTRDIPVLLMTAELPLPKSMPCLNFCGLNYLHMDCTVQVFMTKVNQLSTNFRHAQNHESTFEDKI</sequence>
<dbReference type="EMBL" id="JANATA010000018">
    <property type="protein sequence ID" value="MCP3429297.1"/>
    <property type="molecule type" value="Genomic_DNA"/>
</dbReference>
<accession>A0AA41WZF1</accession>
<keyword evidence="2" id="KW-1185">Reference proteome</keyword>
<proteinExistence type="predicted"/>
<organism evidence="1 2">
    <name type="scientific">Opacimonas viscosa</name>
    <dbReference type="NCBI Taxonomy" id="2961944"/>
    <lineage>
        <taxon>Bacteria</taxon>
        <taxon>Pseudomonadati</taxon>
        <taxon>Pseudomonadota</taxon>
        <taxon>Gammaproteobacteria</taxon>
        <taxon>Alteromonadales</taxon>
        <taxon>Alteromonadaceae</taxon>
        <taxon>Opacimonas</taxon>
    </lineage>
</organism>
<protein>
    <submittedName>
        <fullName evidence="1">Uncharacterized protein</fullName>
    </submittedName>
</protein>
<reference evidence="1" key="1">
    <citation type="submission" date="2022-07" db="EMBL/GenBank/DDBJ databases">
        <title>Characterization of the Novel Bacterium Alteromonas immobilis LMIT006 and Alteromonas gregis LMIT007.</title>
        <authorList>
            <person name="Lin X."/>
        </authorList>
    </citation>
    <scope>NUCLEOTIDE SEQUENCE</scope>
    <source>
        <strain evidence="1">LMIT007</strain>
    </source>
</reference>